<sequence length="595" mass="62201">MMRTPLARCGVAAAVLSLTLCIPTPHAHAAAPGPDGVGHAAGAAASRAGSAARTAAANAGAELVASRAAKAAKTAASAARAPEGSGPTEASVRPSTAGGSGGLDFRACPAVEELPSSVQCASLRVPLDYARPDGPQISLTVSRVAATGSGGAARQGALVYNPGGPGASGMFFPLVGDLPEWERIGAAYDLVGYAPRGVGRSAPLSCEDPAVRAKGPTQVPAEPSAAYKQQRIAAARAYARGCAQRAGAALRYYSTLDNVRDLHVLRAALGEEKLTFMGASYGTYLGAVYATLHPGHVRRMVLDSAVDPDPRRIWYLNNLDQAPGFERRWYDFRAWAARHHAAYRLGATPAAVQASYERVRDAVARTPADGTVGTGELQAAFLQAAYYDDVWPERAAALSAFLAGDPGPLAEQARPDPESAAARENARAVYTAVLCNDAAWPADWETWDRDNTELARRAPFETWANAFLNLPCAYWPVAERQQPVAVGAQPAAIPRTLVVAAERDGATPYPGALELQRRLGDGAALVTEEGAGAHGVVGGRNDCVDRHVERYLLTGDTSGWRVTCAPHPEPAPVSLDDRAARTPGKVPRAVLPPVV</sequence>
<evidence type="ECO:0000256" key="3">
    <source>
        <dbReference type="ARBA" id="ARBA00022801"/>
    </source>
</evidence>
<comment type="similarity">
    <text evidence="1">Belongs to the peptidase S33 family.</text>
</comment>
<dbReference type="AlphaFoldDB" id="A0AB39Y368"/>
<dbReference type="PANTHER" id="PTHR43248">
    <property type="entry name" value="2-SUCCINYL-6-HYDROXY-2,4-CYCLOHEXADIENE-1-CARBOXYLATE SYNTHASE"/>
    <property type="match status" value="1"/>
</dbReference>
<evidence type="ECO:0000256" key="2">
    <source>
        <dbReference type="ARBA" id="ARBA00022729"/>
    </source>
</evidence>
<protein>
    <submittedName>
        <fullName evidence="7">Alpha/beta fold hydrolase</fullName>
    </submittedName>
</protein>
<reference evidence="7" key="1">
    <citation type="submission" date="2024-08" db="EMBL/GenBank/DDBJ databases">
        <authorList>
            <person name="Yu S.T."/>
        </authorList>
    </citation>
    <scope>NUCLEOTIDE SEQUENCE</scope>
    <source>
        <strain evidence="7">R33</strain>
    </source>
</reference>
<evidence type="ECO:0000256" key="1">
    <source>
        <dbReference type="ARBA" id="ARBA00010088"/>
    </source>
</evidence>
<dbReference type="RefSeq" id="WP_369777627.1">
    <property type="nucleotide sequence ID" value="NZ_CP165727.1"/>
</dbReference>
<feature type="domain" description="Peptidase S33 tripeptidyl aminopeptidase-like C-terminal" evidence="6">
    <location>
        <begin position="463"/>
        <end position="558"/>
    </location>
</feature>
<dbReference type="InterPro" id="IPR029058">
    <property type="entry name" value="AB_hydrolase_fold"/>
</dbReference>
<dbReference type="InterPro" id="IPR013595">
    <property type="entry name" value="Pept_S33_TAP-like_C"/>
</dbReference>
<keyword evidence="3 7" id="KW-0378">Hydrolase</keyword>
<feature type="signal peptide" evidence="5">
    <location>
        <begin position="1"/>
        <end position="29"/>
    </location>
</feature>
<proteinExistence type="inferred from homology"/>
<accession>A0AB39Y368</accession>
<feature type="chain" id="PRO_5044342830" evidence="5">
    <location>
        <begin position="30"/>
        <end position="595"/>
    </location>
</feature>
<name>A0AB39Y368_9ACTN</name>
<evidence type="ECO:0000256" key="5">
    <source>
        <dbReference type="SAM" id="SignalP"/>
    </source>
</evidence>
<evidence type="ECO:0000256" key="4">
    <source>
        <dbReference type="SAM" id="MobiDB-lite"/>
    </source>
</evidence>
<dbReference type="InterPro" id="IPR051601">
    <property type="entry name" value="Serine_prot/Carboxylest_S33"/>
</dbReference>
<dbReference type="Gene3D" id="3.40.50.1820">
    <property type="entry name" value="alpha/beta hydrolase"/>
    <property type="match status" value="1"/>
</dbReference>
<keyword evidence="2 5" id="KW-0732">Signal</keyword>
<dbReference type="PANTHER" id="PTHR43248:SF29">
    <property type="entry name" value="TRIPEPTIDYL AMINOPEPTIDASE"/>
    <property type="match status" value="1"/>
</dbReference>
<evidence type="ECO:0000313" key="7">
    <source>
        <dbReference type="EMBL" id="XDV63501.1"/>
    </source>
</evidence>
<dbReference type="SUPFAM" id="SSF53474">
    <property type="entry name" value="alpha/beta-Hydrolases"/>
    <property type="match status" value="1"/>
</dbReference>
<dbReference type="EMBL" id="CP165727">
    <property type="protein sequence ID" value="XDV63501.1"/>
    <property type="molecule type" value="Genomic_DNA"/>
</dbReference>
<organism evidence="7">
    <name type="scientific">Streptomyces sp. R33</name>
    <dbReference type="NCBI Taxonomy" id="3238629"/>
    <lineage>
        <taxon>Bacteria</taxon>
        <taxon>Bacillati</taxon>
        <taxon>Actinomycetota</taxon>
        <taxon>Actinomycetes</taxon>
        <taxon>Kitasatosporales</taxon>
        <taxon>Streptomycetaceae</taxon>
        <taxon>Streptomyces</taxon>
    </lineage>
</organism>
<evidence type="ECO:0000259" key="6">
    <source>
        <dbReference type="Pfam" id="PF08386"/>
    </source>
</evidence>
<feature type="region of interest" description="Disordered" evidence="4">
    <location>
        <begin position="76"/>
        <end position="98"/>
    </location>
</feature>
<gene>
    <name evidence="7" type="ORF">AB5J51_11440</name>
</gene>
<dbReference type="GO" id="GO:0016787">
    <property type="term" value="F:hydrolase activity"/>
    <property type="evidence" value="ECO:0007669"/>
    <property type="project" value="UniProtKB-KW"/>
</dbReference>
<dbReference type="Pfam" id="PF08386">
    <property type="entry name" value="Abhydrolase_4"/>
    <property type="match status" value="1"/>
</dbReference>